<protein>
    <recommendedName>
        <fullName evidence="3">DUF1876 domain-containing protein</fullName>
    </recommendedName>
</protein>
<dbReference type="SUPFAM" id="SSF143212">
    <property type="entry name" value="Rv2632c-like"/>
    <property type="match status" value="1"/>
</dbReference>
<accession>A0A0D0P2Q1</accession>
<name>A0A0D0P2Q1_KITGR</name>
<organism evidence="1 2">
    <name type="scientific">Kitasatospora griseola</name>
    <name type="common">Streptomyces griseolosporeus</name>
    <dbReference type="NCBI Taxonomy" id="2064"/>
    <lineage>
        <taxon>Bacteria</taxon>
        <taxon>Bacillati</taxon>
        <taxon>Actinomycetota</taxon>
        <taxon>Actinomycetes</taxon>
        <taxon>Kitasatosporales</taxon>
        <taxon>Streptomycetaceae</taxon>
        <taxon>Kitasatospora</taxon>
    </lineage>
</organism>
<dbReference type="InterPro" id="IPR015057">
    <property type="entry name" value="Rv2632c-like"/>
</dbReference>
<dbReference type="OrthoDB" id="4828144at2"/>
<evidence type="ECO:0008006" key="3">
    <source>
        <dbReference type="Google" id="ProtNLM"/>
    </source>
</evidence>
<dbReference type="EMBL" id="JXZB01000002">
    <property type="protein sequence ID" value="KIQ65916.1"/>
    <property type="molecule type" value="Genomic_DNA"/>
</dbReference>
<reference evidence="1 2" key="1">
    <citation type="submission" date="2015-02" db="EMBL/GenBank/DDBJ databases">
        <title>Draft genome sequence of Kitasatospora griseola MF730-N6, a bafilomycin, terpentecin and satosporin producer.</title>
        <authorList>
            <person name="Arens J.C."/>
            <person name="Haltli B."/>
            <person name="Kerr R.G."/>
        </authorList>
    </citation>
    <scope>NUCLEOTIDE SEQUENCE [LARGE SCALE GENOMIC DNA]</scope>
    <source>
        <strain evidence="1 2">MF730-N6</strain>
    </source>
</reference>
<gene>
    <name evidence="1" type="ORF">TR51_10385</name>
</gene>
<dbReference type="STRING" id="2064.TR51_10385"/>
<dbReference type="Proteomes" id="UP000032066">
    <property type="component" value="Unassembled WGS sequence"/>
</dbReference>
<dbReference type="AlphaFoldDB" id="A0A0D0P2Q1"/>
<keyword evidence="2" id="KW-1185">Reference proteome</keyword>
<dbReference type="InterPro" id="IPR038070">
    <property type="entry name" value="Rv2632c-like_sf"/>
</dbReference>
<dbReference type="PATRIC" id="fig|2064.6.peg.2208"/>
<proteinExistence type="predicted"/>
<dbReference type="Gene3D" id="3.30.160.240">
    <property type="entry name" value="Rv1738"/>
    <property type="match status" value="1"/>
</dbReference>
<sequence length="84" mass="9346">MRTKTWTLRLDLFEEDDVTWVHAVLDTGDNRLESRTDAHRNPHDPPVPEIGDEYAAGRALVDLGNQLLRAGTADADANEPPLRG</sequence>
<comment type="caution">
    <text evidence="1">The sequence shown here is derived from an EMBL/GenBank/DDBJ whole genome shotgun (WGS) entry which is preliminary data.</text>
</comment>
<evidence type="ECO:0000313" key="1">
    <source>
        <dbReference type="EMBL" id="KIQ65916.1"/>
    </source>
</evidence>
<evidence type="ECO:0000313" key="2">
    <source>
        <dbReference type="Proteomes" id="UP000032066"/>
    </source>
</evidence>
<dbReference type="Pfam" id="PF08962">
    <property type="entry name" value="Rv2632c-like"/>
    <property type="match status" value="1"/>
</dbReference>